<dbReference type="Pfam" id="PF26216">
    <property type="entry name" value="GDPGP1_C"/>
    <property type="match status" value="1"/>
</dbReference>
<dbReference type="GO" id="GO:0080048">
    <property type="term" value="F:GDP-D-glucose phosphorylase activity"/>
    <property type="evidence" value="ECO:0007669"/>
    <property type="project" value="UniProtKB-EC"/>
</dbReference>
<evidence type="ECO:0000256" key="3">
    <source>
        <dbReference type="ARBA" id="ARBA00012507"/>
    </source>
</evidence>
<dbReference type="GO" id="GO:0005085">
    <property type="term" value="F:guanyl-nucleotide exchange factor activity"/>
    <property type="evidence" value="ECO:0007669"/>
    <property type="project" value="UniProtKB-KW"/>
</dbReference>
<feature type="domain" description="GDPGP1-like C-terminal" evidence="5">
    <location>
        <begin position="23"/>
        <end position="156"/>
    </location>
</feature>
<evidence type="ECO:0000256" key="4">
    <source>
        <dbReference type="ARBA" id="ARBA00018857"/>
    </source>
</evidence>
<evidence type="ECO:0000256" key="1">
    <source>
        <dbReference type="ARBA" id="ARBA00000063"/>
    </source>
</evidence>
<comment type="catalytic activity">
    <reaction evidence="1">
        <text>GDP-alpha-D-glucose + phosphate = alpha-D-glucose 1-phosphate + GDP + H(+)</text>
        <dbReference type="Rhea" id="RHEA:30387"/>
        <dbReference type="ChEBI" id="CHEBI:15378"/>
        <dbReference type="ChEBI" id="CHEBI:43474"/>
        <dbReference type="ChEBI" id="CHEBI:58189"/>
        <dbReference type="ChEBI" id="CHEBI:58601"/>
        <dbReference type="ChEBI" id="CHEBI:62230"/>
        <dbReference type="EC" id="2.7.7.78"/>
    </reaction>
</comment>
<dbReference type="GO" id="GO:0016787">
    <property type="term" value="F:hydrolase activity"/>
    <property type="evidence" value="ECO:0007669"/>
    <property type="project" value="UniProtKB-KW"/>
</dbReference>
<dbReference type="PANTHER" id="PTHR20884">
    <property type="entry name" value="GDP-D-GLUCOSE PHOSPHORYLASE 1"/>
    <property type="match status" value="1"/>
</dbReference>
<dbReference type="Proteomes" id="UP000027135">
    <property type="component" value="Unassembled WGS sequence"/>
</dbReference>
<reference evidence="6 7" key="1">
    <citation type="journal article" date="2014" name="Nat. Commun.">
        <title>Molecular traces of alternative social organization in a termite genome.</title>
        <authorList>
            <person name="Terrapon N."/>
            <person name="Li C."/>
            <person name="Robertson H.M."/>
            <person name="Ji L."/>
            <person name="Meng X."/>
            <person name="Booth W."/>
            <person name="Chen Z."/>
            <person name="Childers C.P."/>
            <person name="Glastad K.M."/>
            <person name="Gokhale K."/>
            <person name="Gowin J."/>
            <person name="Gronenberg W."/>
            <person name="Hermansen R.A."/>
            <person name="Hu H."/>
            <person name="Hunt B.G."/>
            <person name="Huylmans A.K."/>
            <person name="Khalil S.M."/>
            <person name="Mitchell R.D."/>
            <person name="Munoz-Torres M.C."/>
            <person name="Mustard J.A."/>
            <person name="Pan H."/>
            <person name="Reese J.T."/>
            <person name="Scharf M.E."/>
            <person name="Sun F."/>
            <person name="Vogel H."/>
            <person name="Xiao J."/>
            <person name="Yang W."/>
            <person name="Yang Z."/>
            <person name="Yang Z."/>
            <person name="Zhou J."/>
            <person name="Zhu J."/>
            <person name="Brent C.S."/>
            <person name="Elsik C.G."/>
            <person name="Goodisman M.A."/>
            <person name="Liberles D.A."/>
            <person name="Roe R.M."/>
            <person name="Vargo E.L."/>
            <person name="Vilcinskas A."/>
            <person name="Wang J."/>
            <person name="Bornberg-Bauer E."/>
            <person name="Korb J."/>
            <person name="Zhang G."/>
            <person name="Liebig J."/>
        </authorList>
    </citation>
    <scope>NUCLEOTIDE SEQUENCE [LARGE SCALE GENOMIC DNA]</scope>
    <source>
        <tissue evidence="6">Whole organism</tissue>
    </source>
</reference>
<dbReference type="AlphaFoldDB" id="A0A067QWW3"/>
<keyword evidence="7" id="KW-1185">Reference proteome</keyword>
<dbReference type="eggNOG" id="KOG2720">
    <property type="taxonomic scope" value="Eukaryota"/>
</dbReference>
<dbReference type="EMBL" id="KK852869">
    <property type="protein sequence ID" value="KDR14669.1"/>
    <property type="molecule type" value="Genomic_DNA"/>
</dbReference>
<gene>
    <name evidence="6" type="ORF">L798_10776</name>
</gene>
<dbReference type="GO" id="GO:0005737">
    <property type="term" value="C:cytoplasm"/>
    <property type="evidence" value="ECO:0007669"/>
    <property type="project" value="UniProtKB-SubCell"/>
</dbReference>
<dbReference type="InterPro" id="IPR058865">
    <property type="entry name" value="GDPGP1_C"/>
</dbReference>
<evidence type="ECO:0000313" key="7">
    <source>
        <dbReference type="Proteomes" id="UP000027135"/>
    </source>
</evidence>
<dbReference type="OMA" id="QLAMFEY"/>
<dbReference type="InterPro" id="IPR026506">
    <property type="entry name" value="GDPGP"/>
</dbReference>
<evidence type="ECO:0000313" key="6">
    <source>
        <dbReference type="EMBL" id="KDR14669.1"/>
    </source>
</evidence>
<protein>
    <recommendedName>
        <fullName evidence="4">GDP-D-glucose phosphorylase 1</fullName>
        <ecNumber evidence="3">2.7.7.78</ecNumber>
    </recommendedName>
</protein>
<dbReference type="GO" id="GO:0006006">
    <property type="term" value="P:glucose metabolic process"/>
    <property type="evidence" value="ECO:0007669"/>
    <property type="project" value="TreeGrafter"/>
</dbReference>
<organism evidence="6 7">
    <name type="scientific">Zootermopsis nevadensis</name>
    <name type="common">Dampwood termite</name>
    <dbReference type="NCBI Taxonomy" id="136037"/>
    <lineage>
        <taxon>Eukaryota</taxon>
        <taxon>Metazoa</taxon>
        <taxon>Ecdysozoa</taxon>
        <taxon>Arthropoda</taxon>
        <taxon>Hexapoda</taxon>
        <taxon>Insecta</taxon>
        <taxon>Pterygota</taxon>
        <taxon>Neoptera</taxon>
        <taxon>Polyneoptera</taxon>
        <taxon>Dictyoptera</taxon>
        <taxon>Blattodea</taxon>
        <taxon>Blattoidea</taxon>
        <taxon>Termitoidae</taxon>
        <taxon>Termopsidae</taxon>
        <taxon>Zootermopsis</taxon>
    </lineage>
</organism>
<name>A0A067QWW3_ZOONE</name>
<sequence length="160" mass="18404">MYYLHHHMLLENVKVDHLSGPCYQLVDYPAPGFVFQLPENRSVVDLARSVCCLTEYLQNANIPHNLFITRGSRLHEADAGEVYTTVRVYVWARKPSATAKDLYAFNPALCELFGHLIIKTEPEYWSLTEEKVAAVLSDICQEPFAKVQENVRHLFEHHCT</sequence>
<dbReference type="PANTHER" id="PTHR20884:SF8">
    <property type="entry name" value="GDP-D-GLUCOSE PHOSPHORYLASE 1"/>
    <property type="match status" value="1"/>
</dbReference>
<evidence type="ECO:0000259" key="5">
    <source>
        <dbReference type="Pfam" id="PF26216"/>
    </source>
</evidence>
<dbReference type="EC" id="2.7.7.78" evidence="3"/>
<dbReference type="GO" id="GO:0000166">
    <property type="term" value="F:nucleotide binding"/>
    <property type="evidence" value="ECO:0007669"/>
    <property type="project" value="UniProtKB-KW"/>
</dbReference>
<dbReference type="STRING" id="136037.A0A067QWW3"/>
<proteinExistence type="predicted"/>
<dbReference type="InParanoid" id="A0A067QWW3"/>
<accession>A0A067QWW3</accession>
<comment type="function">
    <text evidence="2">Specific and highly efficient GDP-D-glucose phosphorylase regulating the levels of GDP-D-glucose in cells.</text>
</comment>
<evidence type="ECO:0000256" key="2">
    <source>
        <dbReference type="ARBA" id="ARBA00003049"/>
    </source>
</evidence>